<dbReference type="EMBL" id="JBBUKT010000014">
    <property type="protein sequence ID" value="MEK7953864.1"/>
    <property type="molecule type" value="Genomic_DNA"/>
</dbReference>
<feature type="signal peptide" evidence="2">
    <location>
        <begin position="1"/>
        <end position="16"/>
    </location>
</feature>
<dbReference type="Proteomes" id="UP001371305">
    <property type="component" value="Unassembled WGS sequence"/>
</dbReference>
<gene>
    <name evidence="4" type="ORF">WKV53_25330</name>
</gene>
<evidence type="ECO:0000313" key="5">
    <source>
        <dbReference type="Proteomes" id="UP001371305"/>
    </source>
</evidence>
<feature type="domain" description="Right handed beta helix" evidence="3">
    <location>
        <begin position="87"/>
        <end position="262"/>
    </location>
</feature>
<accession>A0ABU9B1F4</accession>
<feature type="chain" id="PRO_5047024696" evidence="2">
    <location>
        <begin position="17"/>
        <end position="360"/>
    </location>
</feature>
<organism evidence="4 5">
    <name type="scientific">Luteolibacter soli</name>
    <dbReference type="NCBI Taxonomy" id="3135280"/>
    <lineage>
        <taxon>Bacteria</taxon>
        <taxon>Pseudomonadati</taxon>
        <taxon>Verrucomicrobiota</taxon>
        <taxon>Verrucomicrobiia</taxon>
        <taxon>Verrucomicrobiales</taxon>
        <taxon>Verrucomicrobiaceae</taxon>
        <taxon>Luteolibacter</taxon>
    </lineage>
</organism>
<dbReference type="SMART" id="SM00710">
    <property type="entry name" value="PbH1"/>
    <property type="match status" value="5"/>
</dbReference>
<reference evidence="4 5" key="1">
    <citation type="submission" date="2024-04" db="EMBL/GenBank/DDBJ databases">
        <title>Luteolibacter sp. isolated from soil.</title>
        <authorList>
            <person name="An J."/>
        </authorList>
    </citation>
    <scope>NUCLEOTIDE SEQUENCE [LARGE SCALE GENOMIC DNA]</scope>
    <source>
        <strain evidence="4 5">Y139</strain>
    </source>
</reference>
<sequence>MRVFLALSLLAGPVAAATHEVDSAATLSAALRSLKAGDVVKIAPGDYAPGNFVTGIADLTIEARDPKNPPYFKGGKEAWHFSRCPGLTLRHLKVSGQSGNGINLDDGGEMERPVVKVLIEGVEVSDIGPDGNFDAIKCSGLDDLTIRDCRISGWGGQAIDFVGCHKSLITGCVFTGKPGFSQHTGPQFKGGCEDIVIEKCRFKDAGERPIQAGGSTGMDYFRPPGAKYEARRITVRENTIEGGMCATAFTGVDGAEFTGNTVKSPEKWIFRVLQETKAEGFPPCRNVVISGNSFVFQRAKVKDEINIGADTAPETFRFEDNHWLAEDKPEASTPKLPVVEKGGSYGKQASGTKRKTPGPE</sequence>
<proteinExistence type="predicted"/>
<dbReference type="Pfam" id="PF13229">
    <property type="entry name" value="Beta_helix"/>
    <property type="match status" value="1"/>
</dbReference>
<dbReference type="InterPro" id="IPR039448">
    <property type="entry name" value="Beta_helix"/>
</dbReference>
<keyword evidence="5" id="KW-1185">Reference proteome</keyword>
<comment type="caution">
    <text evidence="4">The sequence shown here is derived from an EMBL/GenBank/DDBJ whole genome shotgun (WGS) entry which is preliminary data.</text>
</comment>
<evidence type="ECO:0000259" key="3">
    <source>
        <dbReference type="Pfam" id="PF13229"/>
    </source>
</evidence>
<feature type="region of interest" description="Disordered" evidence="1">
    <location>
        <begin position="322"/>
        <end position="360"/>
    </location>
</feature>
<dbReference type="RefSeq" id="WP_341407631.1">
    <property type="nucleotide sequence ID" value="NZ_JBBUKT010000014.1"/>
</dbReference>
<dbReference type="InterPro" id="IPR006626">
    <property type="entry name" value="PbH1"/>
</dbReference>
<evidence type="ECO:0000256" key="1">
    <source>
        <dbReference type="SAM" id="MobiDB-lite"/>
    </source>
</evidence>
<dbReference type="InterPro" id="IPR011050">
    <property type="entry name" value="Pectin_lyase_fold/virulence"/>
</dbReference>
<protein>
    <submittedName>
        <fullName evidence="4">Right-handed parallel beta-helix repeat-containing protein</fullName>
    </submittedName>
</protein>
<dbReference type="InterPro" id="IPR012334">
    <property type="entry name" value="Pectin_lyas_fold"/>
</dbReference>
<dbReference type="Gene3D" id="2.160.20.10">
    <property type="entry name" value="Single-stranded right-handed beta-helix, Pectin lyase-like"/>
    <property type="match status" value="1"/>
</dbReference>
<evidence type="ECO:0000313" key="4">
    <source>
        <dbReference type="EMBL" id="MEK7953864.1"/>
    </source>
</evidence>
<keyword evidence="2" id="KW-0732">Signal</keyword>
<evidence type="ECO:0000256" key="2">
    <source>
        <dbReference type="SAM" id="SignalP"/>
    </source>
</evidence>
<dbReference type="SUPFAM" id="SSF51126">
    <property type="entry name" value="Pectin lyase-like"/>
    <property type="match status" value="1"/>
</dbReference>
<name>A0ABU9B1F4_9BACT</name>